<evidence type="ECO:0000313" key="6">
    <source>
        <dbReference type="EMBL" id="OZI37867.1"/>
    </source>
</evidence>
<evidence type="ECO:0000256" key="4">
    <source>
        <dbReference type="ARBA" id="ARBA00023163"/>
    </source>
</evidence>
<feature type="domain" description="HTH lysR-type" evidence="5">
    <location>
        <begin position="1"/>
        <end position="58"/>
    </location>
</feature>
<dbReference type="InterPro" id="IPR005119">
    <property type="entry name" value="LysR_subst-bd"/>
</dbReference>
<dbReference type="InterPro" id="IPR036388">
    <property type="entry name" value="WH-like_DNA-bd_sf"/>
</dbReference>
<keyword evidence="2" id="KW-0805">Transcription regulation</keyword>
<dbReference type="SUPFAM" id="SSF53850">
    <property type="entry name" value="Periplasmic binding protein-like II"/>
    <property type="match status" value="1"/>
</dbReference>
<dbReference type="EMBL" id="NEVM01000001">
    <property type="protein sequence ID" value="OZI37867.1"/>
    <property type="molecule type" value="Genomic_DNA"/>
</dbReference>
<dbReference type="InterPro" id="IPR000847">
    <property type="entry name" value="LysR_HTH_N"/>
</dbReference>
<dbReference type="PRINTS" id="PR00039">
    <property type="entry name" value="HTHLYSR"/>
</dbReference>
<keyword evidence="4" id="KW-0804">Transcription</keyword>
<evidence type="ECO:0000259" key="5">
    <source>
        <dbReference type="PROSITE" id="PS50931"/>
    </source>
</evidence>
<dbReference type="RefSeq" id="WP_094851967.1">
    <property type="nucleotide sequence ID" value="NZ_NEVM01000001.1"/>
</dbReference>
<organism evidence="6 7">
    <name type="scientific">Bordetella genomosp. 10</name>
    <dbReference type="NCBI Taxonomy" id="1416804"/>
    <lineage>
        <taxon>Bacteria</taxon>
        <taxon>Pseudomonadati</taxon>
        <taxon>Pseudomonadota</taxon>
        <taxon>Betaproteobacteria</taxon>
        <taxon>Burkholderiales</taxon>
        <taxon>Alcaligenaceae</taxon>
        <taxon>Bordetella</taxon>
    </lineage>
</organism>
<keyword evidence="7" id="KW-1185">Reference proteome</keyword>
<dbReference type="OrthoDB" id="9785745at2"/>
<proteinExistence type="inferred from homology"/>
<dbReference type="FunFam" id="1.10.10.10:FF:000001">
    <property type="entry name" value="LysR family transcriptional regulator"/>
    <property type="match status" value="1"/>
</dbReference>
<evidence type="ECO:0000256" key="1">
    <source>
        <dbReference type="ARBA" id="ARBA00009437"/>
    </source>
</evidence>
<evidence type="ECO:0000313" key="7">
    <source>
        <dbReference type="Proteomes" id="UP000216020"/>
    </source>
</evidence>
<dbReference type="Gene3D" id="1.10.10.10">
    <property type="entry name" value="Winged helix-like DNA-binding domain superfamily/Winged helix DNA-binding domain"/>
    <property type="match status" value="1"/>
</dbReference>
<comment type="caution">
    <text evidence="6">The sequence shown here is derived from an EMBL/GenBank/DDBJ whole genome shotgun (WGS) entry which is preliminary data.</text>
</comment>
<evidence type="ECO:0000256" key="2">
    <source>
        <dbReference type="ARBA" id="ARBA00023015"/>
    </source>
</evidence>
<dbReference type="Pfam" id="PF03466">
    <property type="entry name" value="LysR_substrate"/>
    <property type="match status" value="1"/>
</dbReference>
<dbReference type="SUPFAM" id="SSF46785">
    <property type="entry name" value="Winged helix' DNA-binding domain"/>
    <property type="match status" value="1"/>
</dbReference>
<dbReference type="Pfam" id="PF00126">
    <property type="entry name" value="HTH_1"/>
    <property type="match status" value="1"/>
</dbReference>
<dbReference type="InterPro" id="IPR036390">
    <property type="entry name" value="WH_DNA-bd_sf"/>
</dbReference>
<keyword evidence="3" id="KW-0238">DNA-binding</keyword>
<dbReference type="AlphaFoldDB" id="A0A261SLH3"/>
<dbReference type="PROSITE" id="PS50931">
    <property type="entry name" value="HTH_LYSR"/>
    <property type="match status" value="1"/>
</dbReference>
<reference evidence="7" key="1">
    <citation type="submission" date="2017-05" db="EMBL/GenBank/DDBJ databases">
        <title>Complete and WGS of Bordetella genogroups.</title>
        <authorList>
            <person name="Spilker T."/>
            <person name="Lipuma J."/>
        </authorList>
    </citation>
    <scope>NUCLEOTIDE SEQUENCE [LARGE SCALE GENOMIC DNA]</scope>
    <source>
        <strain evidence="7">AU16122</strain>
    </source>
</reference>
<accession>A0A261SLH3</accession>
<protein>
    <submittedName>
        <fullName evidence="6">LysR family transcriptional regulator</fullName>
    </submittedName>
</protein>
<comment type="similarity">
    <text evidence="1">Belongs to the LysR transcriptional regulatory family.</text>
</comment>
<dbReference type="GO" id="GO:0003700">
    <property type="term" value="F:DNA-binding transcription factor activity"/>
    <property type="evidence" value="ECO:0007669"/>
    <property type="project" value="InterPro"/>
</dbReference>
<dbReference type="PANTHER" id="PTHR30126">
    <property type="entry name" value="HTH-TYPE TRANSCRIPTIONAL REGULATOR"/>
    <property type="match status" value="1"/>
</dbReference>
<name>A0A261SLH3_9BORD</name>
<dbReference type="GO" id="GO:0000976">
    <property type="term" value="F:transcription cis-regulatory region binding"/>
    <property type="evidence" value="ECO:0007669"/>
    <property type="project" value="TreeGrafter"/>
</dbReference>
<dbReference type="PANTHER" id="PTHR30126:SF39">
    <property type="entry name" value="HTH-TYPE TRANSCRIPTIONAL REGULATOR CYSL"/>
    <property type="match status" value="1"/>
</dbReference>
<dbReference type="Proteomes" id="UP000216020">
    <property type="component" value="Unassembled WGS sequence"/>
</dbReference>
<gene>
    <name evidence="6" type="ORF">CAL29_05730</name>
</gene>
<evidence type="ECO:0000256" key="3">
    <source>
        <dbReference type="ARBA" id="ARBA00023125"/>
    </source>
</evidence>
<sequence>MTLEQLRIFTAVADMLNMTKAASRLHLTQPAVSAAIAALEDRHSTKLFDRVGRRLELTAEGKRFLPEAHAVLARADDAKRVLDDLAGLLQGEVRIAASQTVATYWLPNRMASFAVAHPGISLDLRVGNTTQAAALLNQGDVDVAFVESDSIEFPLESTVVGADHVRLYASMDSPLAGRPLTPACLEAATWVMREPGSGTRDHLTHGLARSGVNVSRLNVCLQLPSNGAVLQTLANKALIAGISDLAAAPRVKAGQIVELPWPLPARNFKMLRHPERRLGRATAAFVQSLLRATSSP</sequence>
<dbReference type="Gene3D" id="3.40.190.290">
    <property type="match status" value="1"/>
</dbReference>